<accession>A0A830HW68</accession>
<organism evidence="1 2">
    <name type="scientific">Pycnococcus provasolii</name>
    <dbReference type="NCBI Taxonomy" id="41880"/>
    <lineage>
        <taxon>Eukaryota</taxon>
        <taxon>Viridiplantae</taxon>
        <taxon>Chlorophyta</taxon>
        <taxon>Pseudoscourfieldiophyceae</taxon>
        <taxon>Pseudoscourfieldiales</taxon>
        <taxon>Pycnococcaceae</taxon>
        <taxon>Pycnococcus</taxon>
    </lineage>
</organism>
<evidence type="ECO:0000313" key="2">
    <source>
        <dbReference type="Proteomes" id="UP000660262"/>
    </source>
</evidence>
<sequence length="113" mass="12441">MLVIFVKDEEVMALPSEPLERILRKAHVPREVDAAAEAHEGLKQAARKRAPGSKLVEPFAALLENTFNAAGAVRQLELEVFRGHARRARERHLEVVGPVASPLLPNASQFCVT</sequence>
<keyword evidence="2" id="KW-1185">Reference proteome</keyword>
<dbReference type="EMBL" id="BNJQ01000032">
    <property type="protein sequence ID" value="GHP10975.1"/>
    <property type="molecule type" value="Genomic_DNA"/>
</dbReference>
<name>A0A830HW68_9CHLO</name>
<reference evidence="1" key="1">
    <citation type="submission" date="2020-10" db="EMBL/GenBank/DDBJ databases">
        <title>Unveiling of a novel bifunctional photoreceptor, Dualchrome1, isolated from a cosmopolitan green alga.</title>
        <authorList>
            <person name="Suzuki S."/>
            <person name="Kawachi M."/>
        </authorList>
    </citation>
    <scope>NUCLEOTIDE SEQUENCE</scope>
    <source>
        <strain evidence="1">NIES 2893</strain>
    </source>
</reference>
<evidence type="ECO:0000313" key="1">
    <source>
        <dbReference type="EMBL" id="GHP10975.1"/>
    </source>
</evidence>
<protein>
    <submittedName>
        <fullName evidence="1">Uncharacterized protein</fullName>
    </submittedName>
</protein>
<proteinExistence type="predicted"/>
<comment type="caution">
    <text evidence="1">The sequence shown here is derived from an EMBL/GenBank/DDBJ whole genome shotgun (WGS) entry which is preliminary data.</text>
</comment>
<dbReference type="AlphaFoldDB" id="A0A830HW68"/>
<gene>
    <name evidence="1" type="ORF">PPROV_000970500</name>
</gene>
<dbReference type="Proteomes" id="UP000660262">
    <property type="component" value="Unassembled WGS sequence"/>
</dbReference>